<dbReference type="PANTHER" id="PTHR24345">
    <property type="entry name" value="SERINE/THREONINE-PROTEIN KINASE PLK"/>
    <property type="match status" value="1"/>
</dbReference>
<dbReference type="KEGG" id="hpaz:K756_01140"/>
<sequence length="338" mass="38943">MTMEKIYSPALVSFKKIREIGQEGRNSKVYLAHDEYMDAEIVVKEIANSKNEQTQRLLKEAQILYASSHPNVVQIQYACKDDNNVYIAMPFYQNGSLKSLMATRMLTTREIIRYAIQFISGVAHIHSKCLVHLDIKPDNILLSDNNEALLSDFGLADYTDENGWYQVTCHYIKHTAPEIHQQNGWATVQFDIFQIGLTLYRMCAGDKAFNAQFERVATSNDSFLSALTNKKFPTRSIILPHIPEPLMKIVCQCLEVDVEKRYNNVRDILNDLSKIDYNGLDWQCTESDTSHEWNFTDEKGLTYQVTRQKGEKAYTVVKNNRKTTPKSDTLRDYLLTLK</sequence>
<organism evidence="7 8">
    <name type="scientific">Glaesserella parasuis ZJ0906</name>
    <dbReference type="NCBI Taxonomy" id="1322346"/>
    <lineage>
        <taxon>Bacteria</taxon>
        <taxon>Pseudomonadati</taxon>
        <taxon>Pseudomonadota</taxon>
        <taxon>Gammaproteobacteria</taxon>
        <taxon>Pasteurellales</taxon>
        <taxon>Pasteurellaceae</taxon>
        <taxon>Glaesserella</taxon>
    </lineage>
</organism>
<feature type="domain" description="Protein kinase" evidence="6">
    <location>
        <begin position="15"/>
        <end position="273"/>
    </location>
</feature>
<keyword evidence="3" id="KW-0547">Nucleotide-binding</keyword>
<dbReference type="Gene3D" id="1.10.510.10">
    <property type="entry name" value="Transferase(Phosphotransferase) domain 1"/>
    <property type="match status" value="1"/>
</dbReference>
<evidence type="ECO:0000256" key="3">
    <source>
        <dbReference type="ARBA" id="ARBA00022741"/>
    </source>
</evidence>
<evidence type="ECO:0000313" key="8">
    <source>
        <dbReference type="Proteomes" id="UP000014672"/>
    </source>
</evidence>
<dbReference type="SUPFAM" id="SSF56112">
    <property type="entry name" value="Protein kinase-like (PK-like)"/>
    <property type="match status" value="1"/>
</dbReference>
<dbReference type="InterPro" id="IPR000719">
    <property type="entry name" value="Prot_kinase_dom"/>
</dbReference>
<keyword evidence="4 7" id="KW-0418">Kinase</keyword>
<dbReference type="PROSITE" id="PS50011">
    <property type="entry name" value="PROTEIN_KINASE_DOM"/>
    <property type="match status" value="1"/>
</dbReference>
<dbReference type="GO" id="GO:0004674">
    <property type="term" value="F:protein serine/threonine kinase activity"/>
    <property type="evidence" value="ECO:0007669"/>
    <property type="project" value="UniProtKB-KW"/>
</dbReference>
<keyword evidence="2" id="KW-0808">Transferase</keyword>
<dbReference type="PIRSF" id="PIRSF000654">
    <property type="entry name" value="Integrin-linked_kinase"/>
    <property type="match status" value="1"/>
</dbReference>
<dbReference type="InterPro" id="IPR011009">
    <property type="entry name" value="Kinase-like_dom_sf"/>
</dbReference>
<dbReference type="PROSITE" id="PS00108">
    <property type="entry name" value="PROTEIN_KINASE_ST"/>
    <property type="match status" value="1"/>
</dbReference>
<dbReference type="AlphaFoldDB" id="A0A806J1P2"/>
<evidence type="ECO:0000259" key="6">
    <source>
        <dbReference type="PROSITE" id="PS50011"/>
    </source>
</evidence>
<gene>
    <name evidence="7" type="ORF">K756_01140</name>
</gene>
<dbReference type="SMART" id="SM00220">
    <property type="entry name" value="S_TKc"/>
    <property type="match status" value="1"/>
</dbReference>
<name>A0A806J1P2_GLAPU</name>
<dbReference type="InterPro" id="IPR008271">
    <property type="entry name" value="Ser/Thr_kinase_AS"/>
</dbReference>
<keyword evidence="1 7" id="KW-0723">Serine/threonine-protein kinase</keyword>
<dbReference type="EMBL" id="CP005384">
    <property type="protein sequence ID" value="AGO15504.1"/>
    <property type="molecule type" value="Genomic_DNA"/>
</dbReference>
<dbReference type="Pfam" id="PF00069">
    <property type="entry name" value="Pkinase"/>
    <property type="match status" value="1"/>
</dbReference>
<reference evidence="7 8" key="1">
    <citation type="journal article" date="2013" name="PLoS ONE">
        <title>Complete Genome Analysis of a Haemophilus parasuis Serovar 12 Strain from China.</title>
        <authorList>
            <person name="Li Y."/>
            <person name="Kwok A.H."/>
            <person name="Jiang J."/>
            <person name="Zou Y."/>
            <person name="Zheng F."/>
            <person name="Chen P."/>
            <person name="Hou C."/>
            <person name="Leung F.C."/>
            <person name="Jiang P."/>
        </authorList>
    </citation>
    <scope>NUCLEOTIDE SEQUENCE [LARGE SCALE GENOMIC DNA]</scope>
    <source>
        <strain evidence="7 8">ZJ0906</strain>
    </source>
</reference>
<dbReference type="Proteomes" id="UP000014672">
    <property type="component" value="Chromosome"/>
</dbReference>
<proteinExistence type="predicted"/>
<evidence type="ECO:0000256" key="1">
    <source>
        <dbReference type="ARBA" id="ARBA00022527"/>
    </source>
</evidence>
<protein>
    <submittedName>
        <fullName evidence="7">Serine/threonine protein kinase</fullName>
    </submittedName>
</protein>
<dbReference type="PANTHER" id="PTHR24345:SF0">
    <property type="entry name" value="CELL CYCLE SERINE_THREONINE-PROTEIN KINASE CDC5_MSD2"/>
    <property type="match status" value="1"/>
</dbReference>
<evidence type="ECO:0000256" key="4">
    <source>
        <dbReference type="ARBA" id="ARBA00022777"/>
    </source>
</evidence>
<keyword evidence="5" id="KW-0067">ATP-binding</keyword>
<evidence type="ECO:0000256" key="5">
    <source>
        <dbReference type="ARBA" id="ARBA00022840"/>
    </source>
</evidence>
<evidence type="ECO:0000313" key="7">
    <source>
        <dbReference type="EMBL" id="AGO15504.1"/>
    </source>
</evidence>
<dbReference type="GO" id="GO:0005524">
    <property type="term" value="F:ATP binding"/>
    <property type="evidence" value="ECO:0007669"/>
    <property type="project" value="UniProtKB-KW"/>
</dbReference>
<evidence type="ECO:0000256" key="2">
    <source>
        <dbReference type="ARBA" id="ARBA00022679"/>
    </source>
</evidence>
<dbReference type="CDD" id="cd14014">
    <property type="entry name" value="STKc_PknB_like"/>
    <property type="match status" value="1"/>
</dbReference>
<accession>A0A806J1P2</accession>